<accession>A0A4Y2C7A7</accession>
<gene>
    <name evidence="3" type="ORF">AVEN_172156_1</name>
    <name evidence="2" type="ORF">AVEN_237969_1</name>
</gene>
<dbReference type="AlphaFoldDB" id="A0A4Y2C7A7"/>
<protein>
    <submittedName>
        <fullName evidence="3">Uncharacterized protein</fullName>
    </submittedName>
</protein>
<keyword evidence="4" id="KW-1185">Reference proteome</keyword>
<feature type="non-terminal residue" evidence="3">
    <location>
        <position position="41"/>
    </location>
</feature>
<dbReference type="EMBL" id="BGPR01237992">
    <property type="protein sequence ID" value="GBL99647.1"/>
    <property type="molecule type" value="Genomic_DNA"/>
</dbReference>
<name>A0A4Y2C7A7_ARAVE</name>
<comment type="caution">
    <text evidence="3">The sequence shown here is derived from an EMBL/GenBank/DDBJ whole genome shotgun (WGS) entry which is preliminary data.</text>
</comment>
<sequence length="41" mass="4954">MTYRYRYKLVSMMKKPVQSTSDMRAMYKQSSESRLRQDKSG</sequence>
<feature type="region of interest" description="Disordered" evidence="1">
    <location>
        <begin position="18"/>
        <end position="41"/>
    </location>
</feature>
<organism evidence="3 4">
    <name type="scientific">Araneus ventricosus</name>
    <name type="common">Orbweaver spider</name>
    <name type="synonym">Epeira ventricosa</name>
    <dbReference type="NCBI Taxonomy" id="182803"/>
    <lineage>
        <taxon>Eukaryota</taxon>
        <taxon>Metazoa</taxon>
        <taxon>Ecdysozoa</taxon>
        <taxon>Arthropoda</taxon>
        <taxon>Chelicerata</taxon>
        <taxon>Arachnida</taxon>
        <taxon>Araneae</taxon>
        <taxon>Araneomorphae</taxon>
        <taxon>Entelegynae</taxon>
        <taxon>Araneoidea</taxon>
        <taxon>Araneidae</taxon>
        <taxon>Araneus</taxon>
    </lineage>
</organism>
<evidence type="ECO:0000313" key="2">
    <source>
        <dbReference type="EMBL" id="GBL99405.1"/>
    </source>
</evidence>
<evidence type="ECO:0000313" key="4">
    <source>
        <dbReference type="Proteomes" id="UP000499080"/>
    </source>
</evidence>
<dbReference type="Proteomes" id="UP000499080">
    <property type="component" value="Unassembled WGS sequence"/>
</dbReference>
<evidence type="ECO:0000256" key="1">
    <source>
        <dbReference type="SAM" id="MobiDB-lite"/>
    </source>
</evidence>
<proteinExistence type="predicted"/>
<feature type="compositionally biased region" description="Polar residues" evidence="1">
    <location>
        <begin position="18"/>
        <end position="30"/>
    </location>
</feature>
<evidence type="ECO:0000313" key="3">
    <source>
        <dbReference type="EMBL" id="GBL99647.1"/>
    </source>
</evidence>
<dbReference type="EMBL" id="BGPR01237927">
    <property type="protein sequence ID" value="GBL99405.1"/>
    <property type="molecule type" value="Genomic_DNA"/>
</dbReference>
<reference evidence="3 4" key="1">
    <citation type="journal article" date="2019" name="Sci. Rep.">
        <title>Orb-weaving spider Araneus ventricosus genome elucidates the spidroin gene catalogue.</title>
        <authorList>
            <person name="Kono N."/>
            <person name="Nakamura H."/>
            <person name="Ohtoshi R."/>
            <person name="Moran D.A.P."/>
            <person name="Shinohara A."/>
            <person name="Yoshida Y."/>
            <person name="Fujiwara M."/>
            <person name="Mori M."/>
            <person name="Tomita M."/>
            <person name="Arakawa K."/>
        </authorList>
    </citation>
    <scope>NUCLEOTIDE SEQUENCE [LARGE SCALE GENOMIC DNA]</scope>
</reference>
<feature type="compositionally biased region" description="Basic and acidic residues" evidence="1">
    <location>
        <begin position="31"/>
        <end position="41"/>
    </location>
</feature>